<protein>
    <submittedName>
        <fullName evidence="1">Sucraseferredoxin-like protein</fullName>
    </submittedName>
</protein>
<name>A6F306_9GAMM</name>
<reference evidence="1 2" key="1">
    <citation type="submission" date="2007-06" db="EMBL/GenBank/DDBJ databases">
        <authorList>
            <person name="Green D."/>
            <person name="Ferriera S."/>
            <person name="Johnson J."/>
            <person name="Kravitz S."/>
            <person name="Beeson K."/>
            <person name="Sutton G."/>
            <person name="Rogers Y.-H."/>
            <person name="Friedman R."/>
            <person name="Frazier M."/>
            <person name="Venter J.C."/>
        </authorList>
    </citation>
    <scope>NUCLEOTIDE SEQUENCE [LARGE SCALE GENOMIC DNA]</scope>
    <source>
        <strain evidence="1 2">DG893</strain>
    </source>
</reference>
<proteinExistence type="predicted"/>
<sequence>MNASAHRFCAVDSIKAGDPLAGTATHAESNLLISWPRPKWSRSLRVARDMDDDLASQINRLAASGRRVNLIHQRGRPELSHRLYLLPEGRSFDVERSDLPAFLDALAAGNDLSGWNSEAMTGSLVLCCTHGRKDKCCAKFGYATYQALARAVADRDLPFEVWESSHLGGC</sequence>
<comment type="caution">
    <text evidence="1">The sequence shown here is derived from an EMBL/GenBank/DDBJ whole genome shotgun (WGS) entry which is preliminary data.</text>
</comment>
<accession>A6F306</accession>
<dbReference type="EMBL" id="ABCP01000028">
    <property type="protein sequence ID" value="EDM46820.1"/>
    <property type="molecule type" value="Genomic_DNA"/>
</dbReference>
<dbReference type="STRING" id="443152.MDG893_17607"/>
<keyword evidence="2" id="KW-1185">Reference proteome</keyword>
<dbReference type="eggNOG" id="COG4759">
    <property type="taxonomic scope" value="Bacteria"/>
</dbReference>
<evidence type="ECO:0000313" key="2">
    <source>
        <dbReference type="Proteomes" id="UP000005856"/>
    </source>
</evidence>
<dbReference type="InterPro" id="IPR009737">
    <property type="entry name" value="Aim32/Apd1-like"/>
</dbReference>
<dbReference type="Pfam" id="PF06999">
    <property type="entry name" value="Suc_Fer-like"/>
    <property type="match status" value="1"/>
</dbReference>
<dbReference type="AlphaFoldDB" id="A6F306"/>
<gene>
    <name evidence="1" type="ORF">MDG893_17607</name>
</gene>
<dbReference type="RefSeq" id="WP_007154645.1">
    <property type="nucleotide sequence ID" value="NZ_ABCP01000028.1"/>
</dbReference>
<organism evidence="1 2">
    <name type="scientific">Marinobacter algicola DG893</name>
    <dbReference type="NCBI Taxonomy" id="443152"/>
    <lineage>
        <taxon>Bacteria</taxon>
        <taxon>Pseudomonadati</taxon>
        <taxon>Pseudomonadota</taxon>
        <taxon>Gammaproteobacteria</taxon>
        <taxon>Pseudomonadales</taxon>
        <taxon>Marinobacteraceae</taxon>
        <taxon>Marinobacter</taxon>
    </lineage>
</organism>
<feature type="non-terminal residue" evidence="1">
    <location>
        <position position="170"/>
    </location>
</feature>
<dbReference type="Proteomes" id="UP000005856">
    <property type="component" value="Unassembled WGS sequence"/>
</dbReference>
<evidence type="ECO:0000313" key="1">
    <source>
        <dbReference type="EMBL" id="EDM46820.1"/>
    </source>
</evidence>